<comment type="caution">
    <text evidence="1">The sequence shown here is derived from an EMBL/GenBank/DDBJ whole genome shotgun (WGS) entry which is preliminary data.</text>
</comment>
<accession>A0A2T0K8P9</accession>
<sequence>MVADDRLAEAVAEGARRALAAIVTERPAERLAGFALCTDDDLRSLSAAGCTEEFLAGLDPSWLFQPTEWPEDVPDHFGDARRILSQQADRTRTFESLVAALMRLRREGLVADDVFLVVCGTDPGELLTRLEEVAVRQLNPAGVLARWLSDGAG</sequence>
<dbReference type="AlphaFoldDB" id="A0A2T0K8P9"/>
<proteinExistence type="predicted"/>
<dbReference type="EMBL" id="PVMZ01000010">
    <property type="protein sequence ID" value="PRX19454.1"/>
    <property type="molecule type" value="Genomic_DNA"/>
</dbReference>
<dbReference type="OrthoDB" id="9988304at2"/>
<evidence type="ECO:0000313" key="1">
    <source>
        <dbReference type="EMBL" id="PRX19454.1"/>
    </source>
</evidence>
<keyword evidence="2" id="KW-1185">Reference proteome</keyword>
<evidence type="ECO:0000313" key="2">
    <source>
        <dbReference type="Proteomes" id="UP000239415"/>
    </source>
</evidence>
<dbReference type="InterPro" id="IPR025409">
    <property type="entry name" value="DUF4303"/>
</dbReference>
<protein>
    <submittedName>
        <fullName evidence="1">Uncharacterized protein DUF4303</fullName>
    </submittedName>
</protein>
<reference evidence="1 2" key="1">
    <citation type="submission" date="2018-03" db="EMBL/GenBank/DDBJ databases">
        <title>Genomic Encyclopedia of Archaeal and Bacterial Type Strains, Phase II (KMG-II): from individual species to whole genera.</title>
        <authorList>
            <person name="Goeker M."/>
        </authorList>
    </citation>
    <scope>NUCLEOTIDE SEQUENCE [LARGE SCALE GENOMIC DNA]</scope>
    <source>
        <strain evidence="1 2">DSM 43146</strain>
    </source>
</reference>
<dbReference type="RefSeq" id="WP_146169280.1">
    <property type="nucleotide sequence ID" value="NZ_BOMO01000049.1"/>
</dbReference>
<organism evidence="1 2">
    <name type="scientific">Actinoplanes italicus</name>
    <dbReference type="NCBI Taxonomy" id="113567"/>
    <lineage>
        <taxon>Bacteria</taxon>
        <taxon>Bacillati</taxon>
        <taxon>Actinomycetota</taxon>
        <taxon>Actinomycetes</taxon>
        <taxon>Micromonosporales</taxon>
        <taxon>Micromonosporaceae</taxon>
        <taxon>Actinoplanes</taxon>
    </lineage>
</organism>
<gene>
    <name evidence="1" type="ORF">CLV67_110206</name>
</gene>
<dbReference type="Pfam" id="PF14136">
    <property type="entry name" value="DUF4303"/>
    <property type="match status" value="1"/>
</dbReference>
<dbReference type="Proteomes" id="UP000239415">
    <property type="component" value="Unassembled WGS sequence"/>
</dbReference>
<name>A0A2T0K8P9_9ACTN</name>